<dbReference type="AlphaFoldDB" id="A0AAD7J1M7"/>
<feature type="compositionally biased region" description="Basic and acidic residues" evidence="1">
    <location>
        <begin position="269"/>
        <end position="283"/>
    </location>
</feature>
<evidence type="ECO:0000313" key="3">
    <source>
        <dbReference type="Proteomes" id="UP001215598"/>
    </source>
</evidence>
<proteinExistence type="predicted"/>
<keyword evidence="3" id="KW-1185">Reference proteome</keyword>
<dbReference type="EMBL" id="JARKIB010000050">
    <property type="protein sequence ID" value="KAJ7755125.1"/>
    <property type="molecule type" value="Genomic_DNA"/>
</dbReference>
<evidence type="ECO:0000256" key="1">
    <source>
        <dbReference type="SAM" id="MobiDB-lite"/>
    </source>
</evidence>
<evidence type="ECO:0000313" key="2">
    <source>
        <dbReference type="EMBL" id="KAJ7755125.1"/>
    </source>
</evidence>
<organism evidence="2 3">
    <name type="scientific">Mycena metata</name>
    <dbReference type="NCBI Taxonomy" id="1033252"/>
    <lineage>
        <taxon>Eukaryota</taxon>
        <taxon>Fungi</taxon>
        <taxon>Dikarya</taxon>
        <taxon>Basidiomycota</taxon>
        <taxon>Agaricomycotina</taxon>
        <taxon>Agaricomycetes</taxon>
        <taxon>Agaricomycetidae</taxon>
        <taxon>Agaricales</taxon>
        <taxon>Marasmiineae</taxon>
        <taxon>Mycenaceae</taxon>
        <taxon>Mycena</taxon>
    </lineage>
</organism>
<feature type="compositionally biased region" description="Low complexity" evidence="1">
    <location>
        <begin position="290"/>
        <end position="302"/>
    </location>
</feature>
<feature type="region of interest" description="Disordered" evidence="1">
    <location>
        <begin position="269"/>
        <end position="302"/>
    </location>
</feature>
<comment type="caution">
    <text evidence="2">The sequence shown here is derived from an EMBL/GenBank/DDBJ whole genome shotgun (WGS) entry which is preliminary data.</text>
</comment>
<dbReference type="Proteomes" id="UP001215598">
    <property type="component" value="Unassembled WGS sequence"/>
</dbReference>
<name>A0AAD7J1M7_9AGAR</name>
<sequence length="422" mass="46462">MASTVYRHAAFFGLALGVDTRRSQVDDSTAPADRDDCRASCEYTQLERLRASSRRYIQLLDDAGCGNGKYGRGWSVVDMDELGARCAGMKPVEARNLTRDVSSPQSTPPCRRCSGDDDGFKFPSRLPCIRTDSPDDEGAVSEAKLRADASTQTCPARPPFTHGRRLYIQSLRLKISLGWSASAPQRAHASASTRAGYGRGRDAGGDDGCRMKWMWMGARPTRTPWYAESPFTALSLPTDAQATTTANLLRNDHTLVPICMMTRERFTRAEHAHTSTRRERLVDTTRCTSEDSPSSTSPEPTVNESMQIVHITVLPESQSPISHIPCALWDVLHFKFQPDEDARAHEKSTFNIPVSPAAGYSGKSSRAGPANTQRLVWISPLRSRPPPRPRSWPRTPAAGLVRCVHRSSCEGGRCDGDAWAGR</sequence>
<gene>
    <name evidence="2" type="ORF">B0H16DRAFT_1541142</name>
</gene>
<accession>A0AAD7J1M7</accession>
<protein>
    <submittedName>
        <fullName evidence="2">Uncharacterized protein</fullName>
    </submittedName>
</protein>
<reference evidence="2" key="1">
    <citation type="submission" date="2023-03" db="EMBL/GenBank/DDBJ databases">
        <title>Massive genome expansion in bonnet fungi (Mycena s.s.) driven by repeated elements and novel gene families across ecological guilds.</title>
        <authorList>
            <consortium name="Lawrence Berkeley National Laboratory"/>
            <person name="Harder C.B."/>
            <person name="Miyauchi S."/>
            <person name="Viragh M."/>
            <person name="Kuo A."/>
            <person name="Thoen E."/>
            <person name="Andreopoulos B."/>
            <person name="Lu D."/>
            <person name="Skrede I."/>
            <person name="Drula E."/>
            <person name="Henrissat B."/>
            <person name="Morin E."/>
            <person name="Kohler A."/>
            <person name="Barry K."/>
            <person name="LaButti K."/>
            <person name="Morin E."/>
            <person name="Salamov A."/>
            <person name="Lipzen A."/>
            <person name="Mereny Z."/>
            <person name="Hegedus B."/>
            <person name="Baldrian P."/>
            <person name="Stursova M."/>
            <person name="Weitz H."/>
            <person name="Taylor A."/>
            <person name="Grigoriev I.V."/>
            <person name="Nagy L.G."/>
            <person name="Martin F."/>
            <person name="Kauserud H."/>
        </authorList>
    </citation>
    <scope>NUCLEOTIDE SEQUENCE</scope>
    <source>
        <strain evidence="2">CBHHK182m</strain>
    </source>
</reference>